<protein>
    <submittedName>
        <fullName evidence="6">Restriction endonuclease subunit S</fullName>
    </submittedName>
</protein>
<dbReference type="GO" id="GO:0004519">
    <property type="term" value="F:endonuclease activity"/>
    <property type="evidence" value="ECO:0007669"/>
    <property type="project" value="UniProtKB-KW"/>
</dbReference>
<keyword evidence="6" id="KW-0378">Hydrolase</keyword>
<keyword evidence="3" id="KW-0238">DNA-binding</keyword>
<name>A0A9D2BN91_9FIRM</name>
<keyword evidence="2" id="KW-0680">Restriction system</keyword>
<dbReference type="GO" id="GO:0003677">
    <property type="term" value="F:DNA binding"/>
    <property type="evidence" value="ECO:0007669"/>
    <property type="project" value="UniProtKB-KW"/>
</dbReference>
<dbReference type="AlphaFoldDB" id="A0A9D2BN91"/>
<feature type="non-terminal residue" evidence="6">
    <location>
        <position position="1"/>
    </location>
</feature>
<dbReference type="SUPFAM" id="SSF116734">
    <property type="entry name" value="DNA methylase specificity domain"/>
    <property type="match status" value="1"/>
</dbReference>
<dbReference type="InterPro" id="IPR044946">
    <property type="entry name" value="Restrct_endonuc_typeI_TRD_sf"/>
</dbReference>
<evidence type="ECO:0000259" key="5">
    <source>
        <dbReference type="Pfam" id="PF01420"/>
    </source>
</evidence>
<comment type="caution">
    <text evidence="6">The sequence shown here is derived from an EMBL/GenBank/DDBJ whole genome shotgun (WGS) entry which is preliminary data.</text>
</comment>
<accession>A0A9D2BN91</accession>
<dbReference type="PANTHER" id="PTHR43140:SF1">
    <property type="entry name" value="TYPE I RESTRICTION ENZYME ECOKI SPECIFICITY SUBUNIT"/>
    <property type="match status" value="1"/>
</dbReference>
<evidence type="ECO:0000256" key="3">
    <source>
        <dbReference type="ARBA" id="ARBA00023125"/>
    </source>
</evidence>
<gene>
    <name evidence="6" type="ORF">H9980_06995</name>
</gene>
<evidence type="ECO:0000313" key="7">
    <source>
        <dbReference type="Proteomes" id="UP000886724"/>
    </source>
</evidence>
<dbReference type="InterPro" id="IPR000055">
    <property type="entry name" value="Restrct_endonuc_typeI_TRD"/>
</dbReference>
<evidence type="ECO:0000256" key="2">
    <source>
        <dbReference type="ARBA" id="ARBA00022747"/>
    </source>
</evidence>
<proteinExistence type="inferred from homology"/>
<keyword evidence="6" id="KW-0255">Endonuclease</keyword>
<dbReference type="Gene3D" id="3.90.220.20">
    <property type="entry name" value="DNA methylase specificity domains"/>
    <property type="match status" value="1"/>
</dbReference>
<dbReference type="CDD" id="cd17268">
    <property type="entry name" value="RMtype1_S_Ara36733I_TRD1-CR1_like"/>
    <property type="match status" value="1"/>
</dbReference>
<evidence type="ECO:0000256" key="1">
    <source>
        <dbReference type="ARBA" id="ARBA00010923"/>
    </source>
</evidence>
<comment type="similarity">
    <text evidence="1">Belongs to the type-I restriction system S methylase family.</text>
</comment>
<organism evidence="6 7">
    <name type="scientific">Candidatus Erysipelatoclostridium merdavium</name>
    <dbReference type="NCBI Taxonomy" id="2838566"/>
    <lineage>
        <taxon>Bacteria</taxon>
        <taxon>Bacillati</taxon>
        <taxon>Bacillota</taxon>
        <taxon>Erysipelotrichia</taxon>
        <taxon>Erysipelotrichales</taxon>
        <taxon>Erysipelotrichales incertae sedis</taxon>
    </lineage>
</organism>
<reference evidence="6" key="2">
    <citation type="submission" date="2021-04" db="EMBL/GenBank/DDBJ databases">
        <authorList>
            <person name="Gilroy R."/>
        </authorList>
    </citation>
    <scope>NUCLEOTIDE SEQUENCE</scope>
    <source>
        <strain evidence="6">ChiGjej1B1-14440</strain>
    </source>
</reference>
<evidence type="ECO:0000313" key="6">
    <source>
        <dbReference type="EMBL" id="HIX81702.1"/>
    </source>
</evidence>
<evidence type="ECO:0000256" key="4">
    <source>
        <dbReference type="ARBA" id="ARBA00038652"/>
    </source>
</evidence>
<keyword evidence="6" id="KW-0540">Nuclease</keyword>
<feature type="domain" description="Type I restriction modification DNA specificity" evidence="5">
    <location>
        <begin position="23"/>
        <end position="201"/>
    </location>
</feature>
<dbReference type="EMBL" id="DXET01000153">
    <property type="protein sequence ID" value="HIX81702.1"/>
    <property type="molecule type" value="Genomic_DNA"/>
</dbReference>
<sequence>DRQTDRQTDRQAIIRLIQYVFGFAKVRLSDIGTVIRGNGLQKNDFTDTGIGCIHYGQIYTRYGTFATSTISHVSKELGAKLKKAQKGDIVFAVTSENLDDVCKCLAWLGEDDIAIGGHSAVLKHNQNPKYLAYYFQSSDFQRQKRKIAIGTKVIEVAPKKLENIEIVLPSLDEQNRIAMILERFDNLCHSISIGLPAEIEARQKQYEYYRDKLLTFKEV</sequence>
<dbReference type="InterPro" id="IPR051212">
    <property type="entry name" value="Type-I_RE_S_subunit"/>
</dbReference>
<dbReference type="Proteomes" id="UP000886724">
    <property type="component" value="Unassembled WGS sequence"/>
</dbReference>
<dbReference type="PANTHER" id="PTHR43140">
    <property type="entry name" value="TYPE-1 RESTRICTION ENZYME ECOKI SPECIFICITY PROTEIN"/>
    <property type="match status" value="1"/>
</dbReference>
<comment type="subunit">
    <text evidence="4">The methyltransferase is composed of M and S polypeptides.</text>
</comment>
<reference evidence="6" key="1">
    <citation type="journal article" date="2021" name="PeerJ">
        <title>Extensive microbial diversity within the chicken gut microbiome revealed by metagenomics and culture.</title>
        <authorList>
            <person name="Gilroy R."/>
            <person name="Ravi A."/>
            <person name="Getino M."/>
            <person name="Pursley I."/>
            <person name="Horton D.L."/>
            <person name="Alikhan N.F."/>
            <person name="Baker D."/>
            <person name="Gharbi K."/>
            <person name="Hall N."/>
            <person name="Watson M."/>
            <person name="Adriaenssens E.M."/>
            <person name="Foster-Nyarko E."/>
            <person name="Jarju S."/>
            <person name="Secka A."/>
            <person name="Antonio M."/>
            <person name="Oren A."/>
            <person name="Chaudhuri R.R."/>
            <person name="La Ragione R."/>
            <person name="Hildebrand F."/>
            <person name="Pallen M.J."/>
        </authorList>
    </citation>
    <scope>NUCLEOTIDE SEQUENCE</scope>
    <source>
        <strain evidence="6">ChiGjej1B1-14440</strain>
    </source>
</reference>
<dbReference type="GO" id="GO:0009307">
    <property type="term" value="P:DNA restriction-modification system"/>
    <property type="evidence" value="ECO:0007669"/>
    <property type="project" value="UniProtKB-KW"/>
</dbReference>
<dbReference type="Pfam" id="PF01420">
    <property type="entry name" value="Methylase_S"/>
    <property type="match status" value="1"/>
</dbReference>